<dbReference type="FunFam" id="1.20.1200.10:FF:000001">
    <property type="entry name" value="Cob(I)yrinic acid a,c-diamide adenosyltransferase"/>
    <property type="match status" value="1"/>
</dbReference>
<evidence type="ECO:0000256" key="6">
    <source>
        <dbReference type="ARBA" id="ARBA00051988"/>
    </source>
</evidence>
<keyword evidence="3 10" id="KW-0808">Transferase</keyword>
<dbReference type="PANTHER" id="PTHR12213:SF0">
    <property type="entry name" value="CORRINOID ADENOSYLTRANSFERASE MMAB"/>
    <property type="match status" value="1"/>
</dbReference>
<dbReference type="PANTHER" id="PTHR12213">
    <property type="entry name" value="CORRINOID ADENOSYLTRANSFERASE"/>
    <property type="match status" value="1"/>
</dbReference>
<evidence type="ECO:0000256" key="1">
    <source>
        <dbReference type="ARBA" id="ARBA00007487"/>
    </source>
</evidence>
<keyword evidence="5 10" id="KW-0067">ATP-binding</keyword>
<sequence length="216" mass="24311">MRRFVSKSGLRAADTARKVKEGQSGAAPKSKVYTRTGDQGTTSLFNGSRRHKDDHVFAVLGSIDEANARVGLAREHVEDPRRTRELEAIQHTLFDAGAAVATPLDSSSKQKQSMVSFRTEKIQQLEKWIDEMDQDLPKLNQFILPGGGVPSAHVHMARTAVRHAERMMYPLVRDNQLNGDVAIYFNRLSDYLFVAARYVAHSTKRQDLVYRKDLSD</sequence>
<dbReference type="GO" id="GO:0005524">
    <property type="term" value="F:ATP binding"/>
    <property type="evidence" value="ECO:0007669"/>
    <property type="project" value="UniProtKB-UniRule"/>
</dbReference>
<gene>
    <name evidence="13" type="ORF">NDN08_005224</name>
</gene>
<dbReference type="EMBL" id="JAMWBK010000001">
    <property type="protein sequence ID" value="KAJ8908516.1"/>
    <property type="molecule type" value="Genomic_DNA"/>
</dbReference>
<dbReference type="Proteomes" id="UP001157974">
    <property type="component" value="Unassembled WGS sequence"/>
</dbReference>
<evidence type="ECO:0000256" key="11">
    <source>
        <dbReference type="SAM" id="MobiDB-lite"/>
    </source>
</evidence>
<dbReference type="AlphaFoldDB" id="A0AAV8V536"/>
<evidence type="ECO:0000256" key="5">
    <source>
        <dbReference type="ARBA" id="ARBA00022840"/>
    </source>
</evidence>
<evidence type="ECO:0000256" key="3">
    <source>
        <dbReference type="ARBA" id="ARBA00022679"/>
    </source>
</evidence>
<evidence type="ECO:0000313" key="14">
    <source>
        <dbReference type="Proteomes" id="UP001157974"/>
    </source>
</evidence>
<evidence type="ECO:0000256" key="8">
    <source>
        <dbReference type="ARBA" id="ARBA00071654"/>
    </source>
</evidence>
<evidence type="ECO:0000256" key="4">
    <source>
        <dbReference type="ARBA" id="ARBA00022741"/>
    </source>
</evidence>
<comment type="catalytic activity">
    <reaction evidence="6">
        <text>cob(I)alamin-[corrinoid adenosyltransferase] + ATP = apo-[corrinoid adenosyltransferase] + adenosylcob(III)alamin + triphosphate</text>
        <dbReference type="Rhea" id="RHEA:56796"/>
        <dbReference type="Rhea" id="RHEA-COMP:14743"/>
        <dbReference type="Rhea" id="RHEA-COMP:14744"/>
        <dbReference type="ChEBI" id="CHEBI:18036"/>
        <dbReference type="ChEBI" id="CHEBI:18408"/>
        <dbReference type="ChEBI" id="CHEBI:30616"/>
        <dbReference type="ChEBI" id="CHEBI:60488"/>
        <dbReference type="ChEBI" id="CHEBI:83228"/>
    </reaction>
    <physiologicalReaction direction="left-to-right" evidence="6">
        <dbReference type="Rhea" id="RHEA:56797"/>
    </physiologicalReaction>
</comment>
<keyword evidence="14" id="KW-1185">Reference proteome</keyword>
<feature type="region of interest" description="Disordered" evidence="11">
    <location>
        <begin position="1"/>
        <end position="48"/>
    </location>
</feature>
<organism evidence="13 14">
    <name type="scientific">Rhodosorus marinus</name>
    <dbReference type="NCBI Taxonomy" id="101924"/>
    <lineage>
        <taxon>Eukaryota</taxon>
        <taxon>Rhodophyta</taxon>
        <taxon>Stylonematophyceae</taxon>
        <taxon>Stylonematales</taxon>
        <taxon>Stylonemataceae</taxon>
        <taxon>Rhodosorus</taxon>
    </lineage>
</organism>
<comment type="caution">
    <text evidence="13">The sequence shown here is derived from an EMBL/GenBank/DDBJ whole genome shotgun (WGS) entry which is preliminary data.</text>
</comment>
<name>A0AAV8V536_9RHOD</name>
<reference evidence="13 14" key="1">
    <citation type="journal article" date="2023" name="Nat. Commun.">
        <title>Origin of minicircular mitochondrial genomes in red algae.</title>
        <authorList>
            <person name="Lee Y."/>
            <person name="Cho C.H."/>
            <person name="Lee Y.M."/>
            <person name="Park S.I."/>
            <person name="Yang J.H."/>
            <person name="West J.A."/>
            <person name="Bhattacharya D."/>
            <person name="Yoon H.S."/>
        </authorList>
    </citation>
    <scope>NUCLEOTIDE SEQUENCE [LARGE SCALE GENOMIC DNA]</scope>
    <source>
        <strain evidence="13 14">CCMP1338</strain>
        <tissue evidence="13">Whole cell</tissue>
    </source>
</reference>
<dbReference type="NCBIfam" id="TIGR00636">
    <property type="entry name" value="PduO_Nterm"/>
    <property type="match status" value="1"/>
</dbReference>
<dbReference type="GO" id="GO:0009235">
    <property type="term" value="P:cobalamin metabolic process"/>
    <property type="evidence" value="ECO:0007669"/>
    <property type="project" value="UniProtKB-ARBA"/>
</dbReference>
<protein>
    <recommendedName>
        <fullName evidence="8">Corrinoid adenosyltransferase MMAB</fullName>
    </recommendedName>
    <alternativeName>
        <fullName evidence="9">ATP:co(I)rrinoid adenosyltransferase MMAB</fullName>
    </alternativeName>
</protein>
<evidence type="ECO:0000256" key="7">
    <source>
        <dbReference type="ARBA" id="ARBA00056747"/>
    </source>
</evidence>
<evidence type="ECO:0000256" key="10">
    <source>
        <dbReference type="RuleBase" id="RU366026"/>
    </source>
</evidence>
<comment type="subunit">
    <text evidence="2">Homotrimer.</text>
</comment>
<keyword evidence="4 10" id="KW-0547">Nucleotide-binding</keyword>
<feature type="compositionally biased region" description="Polar residues" evidence="11">
    <location>
        <begin position="36"/>
        <end position="46"/>
    </location>
</feature>
<evidence type="ECO:0000256" key="9">
    <source>
        <dbReference type="ARBA" id="ARBA00075216"/>
    </source>
</evidence>
<evidence type="ECO:0000259" key="12">
    <source>
        <dbReference type="Pfam" id="PF01923"/>
    </source>
</evidence>
<dbReference type="Pfam" id="PF01923">
    <property type="entry name" value="Cob_adeno_trans"/>
    <property type="match status" value="1"/>
</dbReference>
<comment type="function">
    <text evidence="7">Converts cob(I)alamin to adenosylcobalamin (adenosylcob(III)alamin), a coenzyme for methylmalonyl-CoA mutase, therefore participates in the final step of the vitamin B12 conversion. Generates adenosylcobalamin (AdoCbl) and directly delivers the cofactor to MUT in a transfer that is stimulated by ATP-binding to MMAB and gated by MMAA.</text>
</comment>
<accession>A0AAV8V536</accession>
<feature type="domain" description="Cobalamin adenosyltransferase-like" evidence="12">
    <location>
        <begin position="32"/>
        <end position="199"/>
    </location>
</feature>
<dbReference type="SUPFAM" id="SSF89028">
    <property type="entry name" value="Cobalamin adenosyltransferase-like"/>
    <property type="match status" value="1"/>
</dbReference>
<dbReference type="InterPro" id="IPR029499">
    <property type="entry name" value="PduO-typ"/>
</dbReference>
<proteinExistence type="inferred from homology"/>
<evidence type="ECO:0000256" key="2">
    <source>
        <dbReference type="ARBA" id="ARBA00011233"/>
    </source>
</evidence>
<evidence type="ECO:0000313" key="13">
    <source>
        <dbReference type="EMBL" id="KAJ8908516.1"/>
    </source>
</evidence>
<comment type="similarity">
    <text evidence="1 10">Belongs to the Cob(I)alamin adenosyltransferase family.</text>
</comment>
<dbReference type="GO" id="GO:0008817">
    <property type="term" value="F:corrinoid adenosyltransferase activity"/>
    <property type="evidence" value="ECO:0007669"/>
    <property type="project" value="TreeGrafter"/>
</dbReference>
<dbReference type="InterPro" id="IPR016030">
    <property type="entry name" value="CblAdoTrfase-like"/>
</dbReference>
<dbReference type="InterPro" id="IPR036451">
    <property type="entry name" value="CblAdoTrfase-like_sf"/>
</dbReference>
<dbReference type="Gene3D" id="1.20.1200.10">
    <property type="entry name" value="Cobalamin adenosyltransferase-like"/>
    <property type="match status" value="1"/>
</dbReference>